<dbReference type="SUPFAM" id="SSF103481">
    <property type="entry name" value="Multidrug resistance efflux transporter EmrE"/>
    <property type="match status" value="1"/>
</dbReference>
<evidence type="ECO:0000256" key="7">
    <source>
        <dbReference type="SAM" id="MobiDB-lite"/>
    </source>
</evidence>
<feature type="compositionally biased region" description="Basic and acidic residues" evidence="7">
    <location>
        <begin position="481"/>
        <end position="490"/>
    </location>
</feature>
<feature type="transmembrane region" description="Helical" evidence="8">
    <location>
        <begin position="82"/>
        <end position="101"/>
    </location>
</feature>
<keyword evidence="5 8" id="KW-0472">Membrane</keyword>
<reference evidence="9 10" key="1">
    <citation type="journal article" date="2017" name="Curr. Biol.">
        <title>Genome architecture and evolution of a unichromosomal asexual nematode.</title>
        <authorList>
            <person name="Fradin H."/>
            <person name="Zegar C."/>
            <person name="Gutwein M."/>
            <person name="Lucas J."/>
            <person name="Kovtun M."/>
            <person name="Corcoran D."/>
            <person name="Baugh L.R."/>
            <person name="Kiontke K."/>
            <person name="Gunsalus K."/>
            <person name="Fitch D.H."/>
            <person name="Piano F."/>
        </authorList>
    </citation>
    <scope>NUCLEOTIDE SEQUENCE [LARGE SCALE GENOMIC DNA]</scope>
    <source>
        <strain evidence="9">PF1309</strain>
    </source>
</reference>
<dbReference type="AlphaFoldDB" id="A0A2A2K0Y4"/>
<evidence type="ECO:0000313" key="10">
    <source>
        <dbReference type="Proteomes" id="UP000218231"/>
    </source>
</evidence>
<evidence type="ECO:0000313" key="9">
    <source>
        <dbReference type="EMBL" id="PAV67543.1"/>
    </source>
</evidence>
<keyword evidence="3 8" id="KW-0812">Transmembrane</keyword>
<feature type="transmembrane region" description="Helical" evidence="8">
    <location>
        <begin position="43"/>
        <end position="62"/>
    </location>
</feature>
<evidence type="ECO:0000256" key="8">
    <source>
        <dbReference type="SAM" id="Phobius"/>
    </source>
</evidence>
<dbReference type="GO" id="GO:0016020">
    <property type="term" value="C:membrane"/>
    <property type="evidence" value="ECO:0007669"/>
    <property type="project" value="UniProtKB-SubCell"/>
</dbReference>
<dbReference type="EMBL" id="LIAE01009913">
    <property type="protein sequence ID" value="PAV67543.1"/>
    <property type="molecule type" value="Genomic_DNA"/>
</dbReference>
<dbReference type="OrthoDB" id="10041630at2759"/>
<dbReference type="STRING" id="2018661.A0A2A2K0Y4"/>
<name>A0A2A2K0Y4_9BILA</name>
<keyword evidence="10" id="KW-1185">Reference proteome</keyword>
<dbReference type="PANTHER" id="PTHR23051:SF0">
    <property type="entry name" value="SOLUTE CARRIER FAMILY 35 MEMBER F5"/>
    <property type="match status" value="1"/>
</dbReference>
<protein>
    <recommendedName>
        <fullName evidence="6">Solute carrier family 35 member F5</fullName>
    </recommendedName>
</protein>
<feature type="transmembrane region" description="Helical" evidence="8">
    <location>
        <begin position="434"/>
        <end position="454"/>
    </location>
</feature>
<feature type="region of interest" description="Disordered" evidence="7">
    <location>
        <begin position="477"/>
        <end position="499"/>
    </location>
</feature>
<feature type="transmembrane region" description="Helical" evidence="8">
    <location>
        <begin position="285"/>
        <end position="303"/>
    </location>
</feature>
<dbReference type="PANTHER" id="PTHR23051">
    <property type="entry name" value="SOLUTE CARRIER FAMILY 35, MEMBER F5"/>
    <property type="match status" value="1"/>
</dbReference>
<accession>A0A2A2K0Y4</accession>
<feature type="transmembrane region" description="Helical" evidence="8">
    <location>
        <begin position="381"/>
        <end position="401"/>
    </location>
</feature>
<feature type="transmembrane region" description="Helical" evidence="8">
    <location>
        <begin position="341"/>
        <end position="361"/>
    </location>
</feature>
<comment type="caution">
    <text evidence="9">The sequence shown here is derived from an EMBL/GenBank/DDBJ whole genome shotgun (WGS) entry which is preliminary data.</text>
</comment>
<evidence type="ECO:0000256" key="3">
    <source>
        <dbReference type="ARBA" id="ARBA00022692"/>
    </source>
</evidence>
<feature type="region of interest" description="Disordered" evidence="7">
    <location>
        <begin position="145"/>
        <end position="184"/>
    </location>
</feature>
<evidence type="ECO:0000256" key="1">
    <source>
        <dbReference type="ARBA" id="ARBA00004141"/>
    </source>
</evidence>
<feature type="compositionally biased region" description="Low complexity" evidence="7">
    <location>
        <begin position="162"/>
        <end position="176"/>
    </location>
</feature>
<sequence>MLDVSKKPIFVSSDFLSNCTLSSLQKLMSNDIDREKAERRRKLIGNVLLIIVNVLWVLSAEATEVSKVVNYIFLDEKFKRPFFTVYVKSVLCTVYLLRFCFCSTPTQTTNPYSRLEISSATEDDHEISLQMDEIIDPLSDEGFEPIMTNSESEDEERRQRRTSLSSLPNLSDPPNSSRKDSDVQRRRVRFAPAKEIKRLPASEAFEAKLARMSHDAAVQMLVCDWQPQTLYSVFFLAPIWLCSSFTYQASLLYTSVATLNLISSSSSIFLLLLSICFPSNHARFTLFKALLVGINLSGVMIVSEFATTMTGAVLSQVSAFLYASYLVSYSRIEYKIGKLDVTFIFGSVGLVSIFIGTPLLWFLNATGVESFYPLPTQQQFWSIVAAAILGTLLADYLWLMAASMTDSLAVSLSLSLSIPLSFVADILLRNQPPSLVQCLAAIPIVFSFIASGFIDNPKKAVSQGRSKLTPSKLANAVGRRKGLEEDHEQLLPDDSPTDV</sequence>
<gene>
    <name evidence="9" type="ORF">WR25_06702</name>
</gene>
<dbReference type="Proteomes" id="UP000218231">
    <property type="component" value="Unassembled WGS sequence"/>
</dbReference>
<keyword evidence="4 8" id="KW-1133">Transmembrane helix</keyword>
<feature type="transmembrane region" description="Helical" evidence="8">
    <location>
        <begin position="229"/>
        <end position="247"/>
    </location>
</feature>
<proteinExistence type="inferred from homology"/>
<organism evidence="9 10">
    <name type="scientific">Diploscapter pachys</name>
    <dbReference type="NCBI Taxonomy" id="2018661"/>
    <lineage>
        <taxon>Eukaryota</taxon>
        <taxon>Metazoa</taxon>
        <taxon>Ecdysozoa</taxon>
        <taxon>Nematoda</taxon>
        <taxon>Chromadorea</taxon>
        <taxon>Rhabditida</taxon>
        <taxon>Rhabditina</taxon>
        <taxon>Rhabditomorpha</taxon>
        <taxon>Rhabditoidea</taxon>
        <taxon>Rhabditidae</taxon>
        <taxon>Diploscapter</taxon>
    </lineage>
</organism>
<evidence type="ECO:0000256" key="5">
    <source>
        <dbReference type="ARBA" id="ARBA00023136"/>
    </source>
</evidence>
<feature type="transmembrane region" description="Helical" evidence="8">
    <location>
        <begin position="408"/>
        <end position="428"/>
    </location>
</feature>
<feature type="transmembrane region" description="Helical" evidence="8">
    <location>
        <begin position="309"/>
        <end position="329"/>
    </location>
</feature>
<evidence type="ECO:0000256" key="6">
    <source>
        <dbReference type="ARBA" id="ARBA00040744"/>
    </source>
</evidence>
<evidence type="ECO:0000256" key="4">
    <source>
        <dbReference type="ARBA" id="ARBA00022989"/>
    </source>
</evidence>
<evidence type="ECO:0000256" key="2">
    <source>
        <dbReference type="ARBA" id="ARBA00007863"/>
    </source>
</evidence>
<feature type="transmembrane region" description="Helical" evidence="8">
    <location>
        <begin position="253"/>
        <end position="273"/>
    </location>
</feature>
<comment type="similarity">
    <text evidence="2">Belongs to the SLC35F solute transporter family.</text>
</comment>
<dbReference type="InterPro" id="IPR037185">
    <property type="entry name" value="EmrE-like"/>
</dbReference>
<comment type="subcellular location">
    <subcellularLocation>
        <location evidence="1">Membrane</location>
        <topology evidence="1">Multi-pass membrane protein</topology>
    </subcellularLocation>
</comment>